<comment type="caution">
    <text evidence="10">The sequence shown here is derived from an EMBL/GenBank/DDBJ whole genome shotgun (WGS) entry which is preliminary data.</text>
</comment>
<sequence>MKNSTLGQIRAYWLGCVVCMGGFLFGYDSGIVGGVLTLASFASDFRYSKAHKTRVNSLAVGLQQAGAFVACLVVWPIADRLGRKKTLMLSSAIFMVGAVIETINTHSMAAFYVGRVVAGVGLGASSVVVPMFSSEMAPREIRGRIGSFFQMFYTIGIFTSYWVDYAVLQLISPHSASQWQIPIALQIIPAGLLGFGCLTLPESVRWLTKKGRRDEAWTSLQWIRADSSSSTIEEMEEIRTGVEMERHATEGLTVKELTERQNLSRLGTAAAVFTAQQATGATAFAYFGPQYFKLLVNGSAAKNLLLTAIFGAIKVAACGFFVLFLSERVGRRQVLIWGAVFMAACQISTAAVVKAKPPPAKVGDGGVTSSGIATVALIYLFVIAYNLSWGPLPWPYVSEIFPTRIREIGIAVGVSSQWLFNFVFSLTTPYMITNMGWGTFLLWGLFDAVIAVFTFFFLKETRGLSLEEIVHNDFEEVRDHKVIDVEDNGK</sequence>
<proteinExistence type="inferred from homology"/>
<evidence type="ECO:0000256" key="8">
    <source>
        <dbReference type="SAM" id="Phobius"/>
    </source>
</evidence>
<dbReference type="Pfam" id="PF00083">
    <property type="entry name" value="Sugar_tr"/>
    <property type="match status" value="1"/>
</dbReference>
<feature type="domain" description="Major facilitator superfamily (MFS) profile" evidence="9">
    <location>
        <begin position="14"/>
        <end position="462"/>
    </location>
</feature>
<keyword evidence="4 8" id="KW-0812">Transmembrane</keyword>
<feature type="transmembrane region" description="Helical" evidence="8">
    <location>
        <begin position="440"/>
        <end position="458"/>
    </location>
</feature>
<dbReference type="InterPro" id="IPR005828">
    <property type="entry name" value="MFS_sugar_transport-like"/>
</dbReference>
<evidence type="ECO:0000259" key="9">
    <source>
        <dbReference type="PROSITE" id="PS50850"/>
    </source>
</evidence>
<dbReference type="PRINTS" id="PR00171">
    <property type="entry name" value="SUGRTRNSPORT"/>
</dbReference>
<comment type="subcellular location">
    <subcellularLocation>
        <location evidence="1">Membrane</location>
        <topology evidence="1">Multi-pass membrane protein</topology>
    </subcellularLocation>
</comment>
<feature type="transmembrane region" description="Helical" evidence="8">
    <location>
        <begin position="109"/>
        <end position="133"/>
    </location>
</feature>
<dbReference type="AlphaFoldDB" id="A0A559MJC4"/>
<dbReference type="PROSITE" id="PS50850">
    <property type="entry name" value="MFS"/>
    <property type="match status" value="1"/>
</dbReference>
<dbReference type="InterPro" id="IPR005829">
    <property type="entry name" value="Sugar_transporter_CS"/>
</dbReference>
<feature type="transmembrane region" description="Helical" evidence="8">
    <location>
        <begin position="408"/>
        <end position="428"/>
    </location>
</feature>
<feature type="transmembrane region" description="Helical" evidence="8">
    <location>
        <begin position="183"/>
        <end position="204"/>
    </location>
</feature>
<dbReference type="PANTHER" id="PTHR48022">
    <property type="entry name" value="PLASTIDIC GLUCOSE TRANSPORTER 4"/>
    <property type="match status" value="1"/>
</dbReference>
<dbReference type="PROSITE" id="PS00217">
    <property type="entry name" value="SUGAR_TRANSPORT_2"/>
    <property type="match status" value="1"/>
</dbReference>
<dbReference type="PANTHER" id="PTHR48022:SF25">
    <property type="entry name" value="QUINATE TRANSPORTER, PUTATIVE (AFU_ORTHOLOGUE AFUA_5G12950)-RELATED"/>
    <property type="match status" value="1"/>
</dbReference>
<dbReference type="GO" id="GO:0016020">
    <property type="term" value="C:membrane"/>
    <property type="evidence" value="ECO:0007669"/>
    <property type="project" value="UniProtKB-SubCell"/>
</dbReference>
<reference evidence="10 11" key="1">
    <citation type="submission" date="2018-05" db="EMBL/GenBank/DDBJ databases">
        <title>Genome sequencing and assembly of the regulated plant pathogen Lachnellula willkommii and related sister species for the development of diagnostic species identification markers.</title>
        <authorList>
            <person name="Giroux E."/>
            <person name="Bilodeau G."/>
        </authorList>
    </citation>
    <scope>NUCLEOTIDE SEQUENCE [LARGE SCALE GENOMIC DNA]</scope>
    <source>
        <strain evidence="10 11">CBS 172.35</strain>
    </source>
</reference>
<dbReference type="EMBL" id="QGML01000192">
    <property type="protein sequence ID" value="TVY93062.1"/>
    <property type="molecule type" value="Genomic_DNA"/>
</dbReference>
<dbReference type="InterPro" id="IPR003663">
    <property type="entry name" value="Sugar/inositol_transpt"/>
</dbReference>
<feature type="transmembrane region" description="Helical" evidence="8">
    <location>
        <begin position="270"/>
        <end position="292"/>
    </location>
</feature>
<feature type="transmembrane region" description="Helical" evidence="8">
    <location>
        <begin position="12"/>
        <end position="38"/>
    </location>
</feature>
<dbReference type="NCBIfam" id="TIGR00879">
    <property type="entry name" value="SP"/>
    <property type="match status" value="1"/>
</dbReference>
<keyword evidence="11" id="KW-1185">Reference proteome</keyword>
<evidence type="ECO:0000256" key="1">
    <source>
        <dbReference type="ARBA" id="ARBA00004141"/>
    </source>
</evidence>
<dbReference type="GO" id="GO:0005351">
    <property type="term" value="F:carbohydrate:proton symporter activity"/>
    <property type="evidence" value="ECO:0007669"/>
    <property type="project" value="TreeGrafter"/>
</dbReference>
<name>A0A559MJC4_9HELO</name>
<evidence type="ECO:0000256" key="7">
    <source>
        <dbReference type="RuleBase" id="RU003346"/>
    </source>
</evidence>
<dbReference type="PROSITE" id="PS00216">
    <property type="entry name" value="SUGAR_TRANSPORT_1"/>
    <property type="match status" value="1"/>
</dbReference>
<feature type="transmembrane region" description="Helical" evidence="8">
    <location>
        <begin position="365"/>
        <end position="387"/>
    </location>
</feature>
<comment type="similarity">
    <text evidence="2 7">Belongs to the major facilitator superfamily. Sugar transporter (TC 2.A.1.1) family.</text>
</comment>
<evidence type="ECO:0000256" key="2">
    <source>
        <dbReference type="ARBA" id="ARBA00010992"/>
    </source>
</evidence>
<evidence type="ECO:0000256" key="3">
    <source>
        <dbReference type="ARBA" id="ARBA00022448"/>
    </source>
</evidence>
<keyword evidence="5 8" id="KW-1133">Transmembrane helix</keyword>
<evidence type="ECO:0000313" key="11">
    <source>
        <dbReference type="Proteomes" id="UP000315522"/>
    </source>
</evidence>
<feature type="transmembrane region" description="Helical" evidence="8">
    <location>
        <begin position="145"/>
        <end position="163"/>
    </location>
</feature>
<dbReference type="FunFam" id="1.20.1250.20:FF:000090">
    <property type="entry name" value="MFS sugar transporter, putative"/>
    <property type="match status" value="1"/>
</dbReference>
<evidence type="ECO:0000256" key="6">
    <source>
        <dbReference type="ARBA" id="ARBA00023136"/>
    </source>
</evidence>
<dbReference type="InterPro" id="IPR036259">
    <property type="entry name" value="MFS_trans_sf"/>
</dbReference>
<organism evidence="10 11">
    <name type="scientific">Lachnellula willkommii</name>
    <dbReference type="NCBI Taxonomy" id="215461"/>
    <lineage>
        <taxon>Eukaryota</taxon>
        <taxon>Fungi</taxon>
        <taxon>Dikarya</taxon>
        <taxon>Ascomycota</taxon>
        <taxon>Pezizomycotina</taxon>
        <taxon>Leotiomycetes</taxon>
        <taxon>Helotiales</taxon>
        <taxon>Lachnaceae</taxon>
        <taxon>Lachnellula</taxon>
    </lineage>
</organism>
<dbReference type="Proteomes" id="UP000315522">
    <property type="component" value="Unassembled WGS sequence"/>
</dbReference>
<dbReference type="InterPro" id="IPR050360">
    <property type="entry name" value="MFS_Sugar_Transporters"/>
</dbReference>
<dbReference type="InterPro" id="IPR020846">
    <property type="entry name" value="MFS_dom"/>
</dbReference>
<feature type="transmembrane region" description="Helical" evidence="8">
    <location>
        <begin position="334"/>
        <end position="353"/>
    </location>
</feature>
<feature type="transmembrane region" description="Helical" evidence="8">
    <location>
        <begin position="87"/>
        <end position="103"/>
    </location>
</feature>
<feature type="transmembrane region" description="Helical" evidence="8">
    <location>
        <begin position="304"/>
        <end position="325"/>
    </location>
</feature>
<keyword evidence="6 8" id="KW-0472">Membrane</keyword>
<keyword evidence="3 7" id="KW-0813">Transport</keyword>
<dbReference type="Gene3D" id="1.20.1250.20">
    <property type="entry name" value="MFS general substrate transporter like domains"/>
    <property type="match status" value="1"/>
</dbReference>
<accession>A0A559MJC4</accession>
<evidence type="ECO:0000256" key="4">
    <source>
        <dbReference type="ARBA" id="ARBA00022692"/>
    </source>
</evidence>
<gene>
    <name evidence="10" type="primary">qutD_3</name>
    <name evidence="10" type="ORF">LAWI1_G001407</name>
</gene>
<feature type="transmembrane region" description="Helical" evidence="8">
    <location>
        <begin position="58"/>
        <end position="75"/>
    </location>
</feature>
<evidence type="ECO:0000256" key="5">
    <source>
        <dbReference type="ARBA" id="ARBA00022989"/>
    </source>
</evidence>
<evidence type="ECO:0000313" key="10">
    <source>
        <dbReference type="EMBL" id="TVY93062.1"/>
    </source>
</evidence>
<protein>
    <submittedName>
        <fullName evidence="10">Quinate permease</fullName>
    </submittedName>
</protein>
<dbReference type="SUPFAM" id="SSF103473">
    <property type="entry name" value="MFS general substrate transporter"/>
    <property type="match status" value="1"/>
</dbReference>